<accession>A0ABU0XAQ7</accession>
<comment type="caution">
    <text evidence="5">The sequence shown here is derived from an EMBL/GenBank/DDBJ whole genome shotgun (WGS) entry which is preliminary data.</text>
</comment>
<dbReference type="InterPro" id="IPR016032">
    <property type="entry name" value="Sig_transdc_resp-reg_C-effctor"/>
</dbReference>
<organism evidence="5 6">
    <name type="scientific">Saccharothrix yanglingensis</name>
    <dbReference type="NCBI Taxonomy" id="659496"/>
    <lineage>
        <taxon>Bacteria</taxon>
        <taxon>Bacillati</taxon>
        <taxon>Actinomycetota</taxon>
        <taxon>Actinomycetes</taxon>
        <taxon>Pseudonocardiales</taxon>
        <taxon>Pseudonocardiaceae</taxon>
        <taxon>Saccharothrix</taxon>
    </lineage>
</organism>
<dbReference type="PANTHER" id="PTHR44688">
    <property type="entry name" value="DNA-BINDING TRANSCRIPTIONAL ACTIVATOR DEVR_DOSR"/>
    <property type="match status" value="1"/>
</dbReference>
<dbReference type="EMBL" id="NSDM01000021">
    <property type="protein sequence ID" value="MDQ2588707.1"/>
    <property type="molecule type" value="Genomic_DNA"/>
</dbReference>
<evidence type="ECO:0000256" key="1">
    <source>
        <dbReference type="ARBA" id="ARBA00023015"/>
    </source>
</evidence>
<evidence type="ECO:0000256" key="2">
    <source>
        <dbReference type="ARBA" id="ARBA00023125"/>
    </source>
</evidence>
<dbReference type="Gene3D" id="1.10.10.10">
    <property type="entry name" value="Winged helix-like DNA-binding domain superfamily/Winged helix DNA-binding domain"/>
    <property type="match status" value="1"/>
</dbReference>
<keyword evidence="2" id="KW-0238">DNA-binding</keyword>
<dbReference type="SMART" id="SM00421">
    <property type="entry name" value="HTH_LUXR"/>
    <property type="match status" value="1"/>
</dbReference>
<dbReference type="RefSeq" id="WP_306750363.1">
    <property type="nucleotide sequence ID" value="NZ_NSDM01000021.1"/>
</dbReference>
<dbReference type="InterPro" id="IPR036388">
    <property type="entry name" value="WH-like_DNA-bd_sf"/>
</dbReference>
<name>A0ABU0XAQ7_9PSEU</name>
<proteinExistence type="predicted"/>
<dbReference type="PROSITE" id="PS50043">
    <property type="entry name" value="HTH_LUXR_2"/>
    <property type="match status" value="1"/>
</dbReference>
<sequence>MGADAADAAIRGRARKFPTWPRAAHLSFFERSGLCAAWLDHRLRIRDTTADFHRRLGRGPAELSGREFCDLLDPGIRDRLSRQLSRLADGRHPCFVDDVALRSGAGALSGEVTGFAVHGGGGRIDGVVVLVRPDPGPGKSCPGAGTTGTGGGRTSRWAVRLTAMEARVLEGVAAGTSTAQLAAALYLSRGGVEYHVSALLRKLEAENRPALVSKACSAGILDVTSWPPAVIPGCVE</sequence>
<dbReference type="Proteomes" id="UP001225605">
    <property type="component" value="Unassembled WGS sequence"/>
</dbReference>
<evidence type="ECO:0000259" key="4">
    <source>
        <dbReference type="PROSITE" id="PS50043"/>
    </source>
</evidence>
<dbReference type="SUPFAM" id="SSF55785">
    <property type="entry name" value="PYP-like sensor domain (PAS domain)"/>
    <property type="match status" value="1"/>
</dbReference>
<dbReference type="Pfam" id="PF08448">
    <property type="entry name" value="PAS_4"/>
    <property type="match status" value="1"/>
</dbReference>
<protein>
    <submittedName>
        <fullName evidence="5">LuxR family transcriptional regulator</fullName>
    </submittedName>
</protein>
<dbReference type="CDD" id="cd00130">
    <property type="entry name" value="PAS"/>
    <property type="match status" value="1"/>
</dbReference>
<dbReference type="InterPro" id="IPR000792">
    <property type="entry name" value="Tscrpt_reg_LuxR_C"/>
</dbReference>
<keyword evidence="3" id="KW-0804">Transcription</keyword>
<keyword evidence="1" id="KW-0805">Transcription regulation</keyword>
<dbReference type="InterPro" id="IPR035965">
    <property type="entry name" value="PAS-like_dom_sf"/>
</dbReference>
<gene>
    <name evidence="5" type="ORF">CKY47_33120</name>
</gene>
<reference evidence="5 6" key="1">
    <citation type="submission" date="2017-06" db="EMBL/GenBank/DDBJ databases">
        <title>Cultured bacterium strain Saccharothrix yanglingensis Hhs.015.</title>
        <authorList>
            <person name="Xia Y."/>
        </authorList>
    </citation>
    <scope>NUCLEOTIDE SEQUENCE [LARGE SCALE GENOMIC DNA]</scope>
    <source>
        <strain evidence="5 6">Hhs.015</strain>
    </source>
</reference>
<evidence type="ECO:0000313" key="6">
    <source>
        <dbReference type="Proteomes" id="UP001225605"/>
    </source>
</evidence>
<dbReference type="InterPro" id="IPR000014">
    <property type="entry name" value="PAS"/>
</dbReference>
<evidence type="ECO:0000313" key="5">
    <source>
        <dbReference type="EMBL" id="MDQ2588707.1"/>
    </source>
</evidence>
<dbReference type="SUPFAM" id="SSF46894">
    <property type="entry name" value="C-terminal effector domain of the bipartite response regulators"/>
    <property type="match status" value="1"/>
</dbReference>
<evidence type="ECO:0000256" key="3">
    <source>
        <dbReference type="ARBA" id="ARBA00023163"/>
    </source>
</evidence>
<dbReference type="PANTHER" id="PTHR44688:SF16">
    <property type="entry name" value="DNA-BINDING TRANSCRIPTIONAL ACTIVATOR DEVR_DOSR"/>
    <property type="match status" value="1"/>
</dbReference>
<keyword evidence="6" id="KW-1185">Reference proteome</keyword>
<dbReference type="InterPro" id="IPR013656">
    <property type="entry name" value="PAS_4"/>
</dbReference>
<feature type="domain" description="HTH luxR-type" evidence="4">
    <location>
        <begin position="154"/>
        <end position="219"/>
    </location>
</feature>
<dbReference type="Pfam" id="PF00196">
    <property type="entry name" value="GerE"/>
    <property type="match status" value="1"/>
</dbReference>